<dbReference type="Proteomes" id="UP000694562">
    <property type="component" value="Unplaced"/>
</dbReference>
<organism evidence="1 2">
    <name type="scientific">Falco tinnunculus</name>
    <name type="common">Common kestrel</name>
    <dbReference type="NCBI Taxonomy" id="100819"/>
    <lineage>
        <taxon>Eukaryota</taxon>
        <taxon>Metazoa</taxon>
        <taxon>Chordata</taxon>
        <taxon>Craniata</taxon>
        <taxon>Vertebrata</taxon>
        <taxon>Euteleostomi</taxon>
        <taxon>Archelosauria</taxon>
        <taxon>Archosauria</taxon>
        <taxon>Dinosauria</taxon>
        <taxon>Saurischia</taxon>
        <taxon>Theropoda</taxon>
        <taxon>Coelurosauria</taxon>
        <taxon>Aves</taxon>
        <taxon>Neognathae</taxon>
        <taxon>Neoaves</taxon>
        <taxon>Telluraves</taxon>
        <taxon>Australaves</taxon>
        <taxon>Falconiformes</taxon>
        <taxon>Falconidae</taxon>
        <taxon>Falco</taxon>
    </lineage>
</organism>
<accession>A0A8C4XM04</accession>
<reference evidence="1" key="1">
    <citation type="submission" date="2025-08" db="UniProtKB">
        <authorList>
            <consortium name="Ensembl"/>
        </authorList>
    </citation>
    <scope>IDENTIFICATION</scope>
</reference>
<keyword evidence="2" id="KW-1185">Reference proteome</keyword>
<name>A0A8C4XM04_FALTI</name>
<sequence length="107" mass="12003">ILLSILMKHCKNAFHPGIQHQTDYSLSLLLKPDRGMPSLFTGVGLFSENWSLESAMQMQPLPDNVAQTPTGCAPRPDTHQVLTAQFTERIFQCEWNEGTSTDGMLHF</sequence>
<proteinExistence type="predicted"/>
<reference evidence="1" key="2">
    <citation type="submission" date="2025-09" db="UniProtKB">
        <authorList>
            <consortium name="Ensembl"/>
        </authorList>
    </citation>
    <scope>IDENTIFICATION</scope>
</reference>
<protein>
    <submittedName>
        <fullName evidence="1">Uncharacterized protein</fullName>
    </submittedName>
</protein>
<evidence type="ECO:0000313" key="2">
    <source>
        <dbReference type="Proteomes" id="UP000694562"/>
    </source>
</evidence>
<evidence type="ECO:0000313" key="1">
    <source>
        <dbReference type="Ensembl" id="ENSFTIP00000007547.1"/>
    </source>
</evidence>
<dbReference type="Ensembl" id="ENSFTIT00000007871.1">
    <property type="protein sequence ID" value="ENSFTIP00000007547.1"/>
    <property type="gene ID" value="ENSFTIG00000005141.1"/>
</dbReference>
<dbReference type="AlphaFoldDB" id="A0A8C4XM04"/>